<evidence type="ECO:0000256" key="4">
    <source>
        <dbReference type="ARBA" id="ARBA00023163"/>
    </source>
</evidence>
<dbReference type="AlphaFoldDB" id="A0A5C4TIB5"/>
<comment type="caution">
    <text evidence="5">The sequence shown here is derived from an EMBL/GenBank/DDBJ whole genome shotgun (WGS) entry which is preliminary data.</text>
</comment>
<keyword evidence="2" id="KW-0805">Transcription regulation</keyword>
<dbReference type="GO" id="GO:0045892">
    <property type="term" value="P:negative regulation of DNA-templated transcription"/>
    <property type="evidence" value="ECO:0007669"/>
    <property type="project" value="InterPro"/>
</dbReference>
<organism evidence="5 6">
    <name type="scientific">Fructilactobacillus sanfranciscensis</name>
    <name type="common">Lactobacillus sanfranciscensis</name>
    <dbReference type="NCBI Taxonomy" id="1625"/>
    <lineage>
        <taxon>Bacteria</taxon>
        <taxon>Bacillati</taxon>
        <taxon>Bacillota</taxon>
        <taxon>Bacilli</taxon>
        <taxon>Lactobacillales</taxon>
        <taxon>Lactobacillaceae</taxon>
        <taxon>Fructilactobacillus</taxon>
    </lineage>
</organism>
<dbReference type="EMBL" id="QFCR01000013">
    <property type="protein sequence ID" value="TNK90249.1"/>
    <property type="molecule type" value="Genomic_DNA"/>
</dbReference>
<evidence type="ECO:0000256" key="2">
    <source>
        <dbReference type="ARBA" id="ARBA00023015"/>
    </source>
</evidence>
<evidence type="ECO:0000256" key="1">
    <source>
        <dbReference type="ARBA" id="ARBA00011046"/>
    </source>
</evidence>
<dbReference type="InterPro" id="IPR036388">
    <property type="entry name" value="WH-like_DNA-bd_sf"/>
</dbReference>
<sequence>MKNNIELITGAEWNVMRIVWSLGSASTRTIIENLQAASDWKDSTIKTLLARLVKKGFLTSEKDGRQFVYRALVPEQTAMNQSADELFSHLCKMKSGKTLIELVQKTEMTKNDLATLQKVITEKMKTAPDEVDCNCLPSGSCE</sequence>
<comment type="similarity">
    <text evidence="1">Belongs to the BlaI transcriptional regulatory family.</text>
</comment>
<evidence type="ECO:0000256" key="3">
    <source>
        <dbReference type="ARBA" id="ARBA00023125"/>
    </source>
</evidence>
<dbReference type="PIRSF" id="PIRSF019455">
    <property type="entry name" value="CopR_AtkY"/>
    <property type="match status" value="1"/>
</dbReference>
<dbReference type="Gene3D" id="1.10.10.10">
    <property type="entry name" value="Winged helix-like DNA-binding domain superfamily/Winged helix DNA-binding domain"/>
    <property type="match status" value="1"/>
</dbReference>
<dbReference type="Pfam" id="PF03965">
    <property type="entry name" value="Penicillinase_R"/>
    <property type="match status" value="1"/>
</dbReference>
<dbReference type="NCBIfam" id="TIGR02698">
    <property type="entry name" value="CopY_TcrY"/>
    <property type="match status" value="1"/>
</dbReference>
<dbReference type="Proteomes" id="UP000313312">
    <property type="component" value="Unassembled WGS sequence"/>
</dbReference>
<evidence type="ECO:0000313" key="6">
    <source>
        <dbReference type="Proteomes" id="UP000313312"/>
    </source>
</evidence>
<dbReference type="GO" id="GO:0003677">
    <property type="term" value="F:DNA binding"/>
    <property type="evidence" value="ECO:0007669"/>
    <property type="project" value="UniProtKB-KW"/>
</dbReference>
<name>A0A5C4TIB5_FRUSA</name>
<dbReference type="GeneID" id="93160196"/>
<dbReference type="InterPro" id="IPR005650">
    <property type="entry name" value="BlaI_family"/>
</dbReference>
<accession>A0A5C4TIB5</accession>
<proteinExistence type="inferred from homology"/>
<keyword evidence="4" id="KW-0804">Transcription</keyword>
<reference evidence="5 6" key="1">
    <citation type="submission" date="2018-05" db="EMBL/GenBank/DDBJ databases">
        <title>Lactobacillus sanfranciscensis Ah4 draft denome sequence.</title>
        <authorList>
            <person name="Zhang G."/>
        </authorList>
    </citation>
    <scope>NUCLEOTIDE SEQUENCE [LARGE SCALE GENOMIC DNA]</scope>
    <source>
        <strain evidence="5 6">Ah4</strain>
    </source>
</reference>
<gene>
    <name evidence="5" type="ORF">DID87_04750</name>
</gene>
<dbReference type="RefSeq" id="WP_056957711.1">
    <property type="nucleotide sequence ID" value="NZ_BAAAXT010000027.1"/>
</dbReference>
<dbReference type="InterPro" id="IPR036390">
    <property type="entry name" value="WH_DNA-bd_sf"/>
</dbReference>
<protein>
    <submittedName>
        <fullName evidence="5">CopY/TcrY family copper transport repressor</fullName>
    </submittedName>
</protein>
<dbReference type="InterPro" id="IPR014071">
    <property type="entry name" value="Cu_transp_CopY/TcrY"/>
</dbReference>
<evidence type="ECO:0000313" key="5">
    <source>
        <dbReference type="EMBL" id="TNK90249.1"/>
    </source>
</evidence>
<keyword evidence="3" id="KW-0238">DNA-binding</keyword>
<dbReference type="SUPFAM" id="SSF46785">
    <property type="entry name" value="Winged helix' DNA-binding domain"/>
    <property type="match status" value="1"/>
</dbReference>